<dbReference type="SUPFAM" id="SSF101898">
    <property type="entry name" value="NHL repeat"/>
    <property type="match status" value="1"/>
</dbReference>
<dbReference type="Proteomes" id="UP000184074">
    <property type="component" value="Unassembled WGS sequence"/>
</dbReference>
<dbReference type="Gene3D" id="2.130.10.10">
    <property type="entry name" value="YVTN repeat-like/Quinoprotein amine dehydrogenase"/>
    <property type="match status" value="1"/>
</dbReference>
<evidence type="ECO:0000256" key="2">
    <source>
        <dbReference type="SAM" id="SignalP"/>
    </source>
</evidence>
<name>A0A1M5QRZ4_9RHOB</name>
<keyword evidence="1" id="KW-1133">Transmembrane helix</keyword>
<keyword evidence="1" id="KW-0812">Transmembrane</keyword>
<evidence type="ECO:0000313" key="4">
    <source>
        <dbReference type="Proteomes" id="UP000184074"/>
    </source>
</evidence>
<dbReference type="STRING" id="1508389.SAMN05444003_2273"/>
<keyword evidence="4" id="KW-1185">Reference proteome</keyword>
<keyword evidence="1" id="KW-0472">Membrane</keyword>
<organism evidence="3 4">
    <name type="scientific">Cognatiyoonia sediminum</name>
    <dbReference type="NCBI Taxonomy" id="1508389"/>
    <lineage>
        <taxon>Bacteria</taxon>
        <taxon>Pseudomonadati</taxon>
        <taxon>Pseudomonadota</taxon>
        <taxon>Alphaproteobacteria</taxon>
        <taxon>Rhodobacterales</taxon>
        <taxon>Paracoccaceae</taxon>
        <taxon>Cognatiyoonia</taxon>
    </lineage>
</organism>
<dbReference type="InterPro" id="IPR015943">
    <property type="entry name" value="WD40/YVTN_repeat-like_dom_sf"/>
</dbReference>
<feature type="transmembrane region" description="Helical" evidence="1">
    <location>
        <begin position="235"/>
        <end position="254"/>
    </location>
</feature>
<dbReference type="EMBL" id="FQXB01000003">
    <property type="protein sequence ID" value="SHH16540.1"/>
    <property type="molecule type" value="Genomic_DNA"/>
</dbReference>
<reference evidence="3 4" key="1">
    <citation type="submission" date="2016-11" db="EMBL/GenBank/DDBJ databases">
        <authorList>
            <person name="Jaros S."/>
            <person name="Januszkiewicz K."/>
            <person name="Wedrychowicz H."/>
        </authorList>
    </citation>
    <scope>NUCLEOTIDE SEQUENCE [LARGE SCALE GENOMIC DNA]</scope>
    <source>
        <strain evidence="3 4">DSM 28715</strain>
    </source>
</reference>
<feature type="chain" id="PRO_5012590103" evidence="2">
    <location>
        <begin position="22"/>
        <end position="261"/>
    </location>
</feature>
<evidence type="ECO:0000256" key="1">
    <source>
        <dbReference type="SAM" id="Phobius"/>
    </source>
</evidence>
<protein>
    <submittedName>
        <fullName evidence="3">VPLPA-CTERM protein sorting domain-containing protein</fullName>
    </submittedName>
</protein>
<evidence type="ECO:0000313" key="3">
    <source>
        <dbReference type="EMBL" id="SHH16540.1"/>
    </source>
</evidence>
<dbReference type="AlphaFoldDB" id="A0A1M5QRZ4"/>
<keyword evidence="2" id="KW-0732">Signal</keyword>
<proteinExistence type="predicted"/>
<sequence>MKHIWMSILLTALLAGPSTGATIIVGGSNGTVASLDTSANTILGSYDAGPAWFDIAVNNTGDVYGTTGQALYSIDVANEAMGLRLGNHSFVNSLAFDDSDVLFGAGGGNLYTLDLATGSSNLVGAVGGNFNSSGDIAFDQKGKLFASSLSGCEGGSDCLFSIDTSTGVGSAIGPIGYNNVYGLARIGGTLFGLTEANQLLSIDTLSGSGTLLGSYSINGLTYGAAVPSNVSVVPVPASILLLLAGIGTLCTLRLQPRSRKT</sequence>
<gene>
    <name evidence="3" type="ORF">SAMN05444003_2273</name>
</gene>
<feature type="signal peptide" evidence="2">
    <location>
        <begin position="1"/>
        <end position="21"/>
    </location>
</feature>
<accession>A0A1M5QRZ4</accession>